<feature type="compositionally biased region" description="Polar residues" evidence="1">
    <location>
        <begin position="154"/>
        <end position="180"/>
    </location>
</feature>
<accession>A0A0D2CY61</accession>
<gene>
    <name evidence="2" type="ORF">PV04_02446</name>
</gene>
<name>A0A0D2CY61_9EURO</name>
<dbReference type="HOGENOM" id="CLU_1377986_0_0_1"/>
<feature type="compositionally biased region" description="Low complexity" evidence="1">
    <location>
        <begin position="102"/>
        <end position="122"/>
    </location>
</feature>
<evidence type="ECO:0000313" key="3">
    <source>
        <dbReference type="Proteomes" id="UP000054266"/>
    </source>
</evidence>
<feature type="region of interest" description="Disordered" evidence="1">
    <location>
        <begin position="88"/>
        <end position="205"/>
    </location>
</feature>
<sequence length="205" mass="22764">MTKRHADDMADISPMDPNHPWVARGYRPEFAYSVRKAPVEDPHGEIAYQRAFVEAAEAKNRRAEARLCRVPDPQLYYNSPSAREYIKKRDDAIFSAKPKNGPTKSSTQPNTPSSTGTPTYSPGQRPSPGYATNAALPPRRTSIKSDIELVPSIPSASPNQRHVDQVSPNPTRPPTEQYQSYAPHRPPLTLEPKLDAPAGPSRMIR</sequence>
<feature type="region of interest" description="Disordered" evidence="1">
    <location>
        <begin position="1"/>
        <end position="20"/>
    </location>
</feature>
<organism evidence="2 3">
    <name type="scientific">Phialophora macrospora</name>
    <dbReference type="NCBI Taxonomy" id="1851006"/>
    <lineage>
        <taxon>Eukaryota</taxon>
        <taxon>Fungi</taxon>
        <taxon>Dikarya</taxon>
        <taxon>Ascomycota</taxon>
        <taxon>Pezizomycotina</taxon>
        <taxon>Eurotiomycetes</taxon>
        <taxon>Chaetothyriomycetidae</taxon>
        <taxon>Chaetothyriales</taxon>
        <taxon>Herpotrichiellaceae</taxon>
        <taxon>Phialophora</taxon>
    </lineage>
</organism>
<keyword evidence="3" id="KW-1185">Reference proteome</keyword>
<reference evidence="2 3" key="1">
    <citation type="submission" date="2015-01" db="EMBL/GenBank/DDBJ databases">
        <title>The Genome Sequence of Capronia semiimmersa CBS27337.</title>
        <authorList>
            <consortium name="The Broad Institute Genomics Platform"/>
            <person name="Cuomo C."/>
            <person name="de Hoog S."/>
            <person name="Gorbushina A."/>
            <person name="Stielow B."/>
            <person name="Teixiera M."/>
            <person name="Abouelleil A."/>
            <person name="Chapman S.B."/>
            <person name="Priest M."/>
            <person name="Young S.K."/>
            <person name="Wortman J."/>
            <person name="Nusbaum C."/>
            <person name="Birren B."/>
        </authorList>
    </citation>
    <scope>NUCLEOTIDE SEQUENCE [LARGE SCALE GENOMIC DNA]</scope>
    <source>
        <strain evidence="2 3">CBS 27337</strain>
    </source>
</reference>
<dbReference type="Proteomes" id="UP000054266">
    <property type="component" value="Unassembled WGS sequence"/>
</dbReference>
<proteinExistence type="predicted"/>
<evidence type="ECO:0000313" key="2">
    <source>
        <dbReference type="EMBL" id="KIW70146.1"/>
    </source>
</evidence>
<dbReference type="AlphaFoldDB" id="A0A0D2CY61"/>
<dbReference type="EMBL" id="KN846957">
    <property type="protein sequence ID" value="KIW70146.1"/>
    <property type="molecule type" value="Genomic_DNA"/>
</dbReference>
<protein>
    <submittedName>
        <fullName evidence="2">Uncharacterized protein</fullName>
    </submittedName>
</protein>
<evidence type="ECO:0000256" key="1">
    <source>
        <dbReference type="SAM" id="MobiDB-lite"/>
    </source>
</evidence>